<proteinExistence type="predicted"/>
<dbReference type="EMBL" id="CAESGF010000007">
    <property type="protein sequence ID" value="CAB4363644.1"/>
    <property type="molecule type" value="Genomic_DNA"/>
</dbReference>
<dbReference type="PROSITE" id="PS50937">
    <property type="entry name" value="HTH_MERR_2"/>
    <property type="match status" value="1"/>
</dbReference>
<protein>
    <submittedName>
        <fullName evidence="4">Unannotated protein</fullName>
    </submittedName>
</protein>
<organism evidence="4">
    <name type="scientific">freshwater metagenome</name>
    <dbReference type="NCBI Taxonomy" id="449393"/>
    <lineage>
        <taxon>unclassified sequences</taxon>
        <taxon>metagenomes</taxon>
        <taxon>ecological metagenomes</taxon>
    </lineage>
</organism>
<evidence type="ECO:0000256" key="1">
    <source>
        <dbReference type="ARBA" id="ARBA00023125"/>
    </source>
</evidence>
<reference evidence="4" key="1">
    <citation type="submission" date="2020-05" db="EMBL/GenBank/DDBJ databases">
        <authorList>
            <person name="Chiriac C."/>
            <person name="Salcher M."/>
            <person name="Ghai R."/>
            <person name="Kavagutti S V."/>
        </authorList>
    </citation>
    <scope>NUCLEOTIDE SEQUENCE</scope>
</reference>
<sequence>MSERPYLSIGEVLGMLLEEFPDVTISKIRFLESQGLIDPERTASGYRKFYDADVDRLRVILREQRENFLPLRVIRDRLESGQIDDSGALTPPRGIRNVTVLEAEFDETGELIIPEGTPVPTGHHPAAQARVPQAAARVMPYAGPALESAPPPAAPPLNPAAAFFQGSGGVSPSVPTAVPENYNANELCIHANITGRQLTELESFGLITPRGTGTSALYTNSDLGIARACKGFLERGVEPRHLRAWRQAADREAALFEQLVTPLIRQRNPQSRQQAVQTLQQLSRLGGDLREAMLNAALQHHLEP</sequence>
<dbReference type="Gene3D" id="1.10.1660.10">
    <property type="match status" value="1"/>
</dbReference>
<dbReference type="InterPro" id="IPR047057">
    <property type="entry name" value="MerR_fam"/>
</dbReference>
<evidence type="ECO:0000259" key="2">
    <source>
        <dbReference type="PROSITE" id="PS50937"/>
    </source>
</evidence>
<name>A0A6J6R6R3_9ZZZZ</name>
<dbReference type="EMBL" id="CAFAAV010000055">
    <property type="protein sequence ID" value="CAB4814110.1"/>
    <property type="molecule type" value="Genomic_DNA"/>
</dbReference>
<dbReference type="PANTHER" id="PTHR30204:SF89">
    <property type="entry name" value="HTH MERR-TYPE DOMAIN-CONTAINING PROTEIN"/>
    <property type="match status" value="1"/>
</dbReference>
<evidence type="ECO:0000313" key="6">
    <source>
        <dbReference type="EMBL" id="CAB4852623.1"/>
    </source>
</evidence>
<feature type="domain" description="HTH merR-type" evidence="2">
    <location>
        <begin position="6"/>
        <end position="80"/>
    </location>
</feature>
<dbReference type="GO" id="GO:0003677">
    <property type="term" value="F:DNA binding"/>
    <property type="evidence" value="ECO:0007669"/>
    <property type="project" value="UniProtKB-KW"/>
</dbReference>
<dbReference type="PANTHER" id="PTHR30204">
    <property type="entry name" value="REDOX-CYCLING DRUG-SENSING TRANSCRIPTIONAL ACTIVATOR SOXR"/>
    <property type="match status" value="1"/>
</dbReference>
<dbReference type="EMBL" id="CAFBIY010000142">
    <property type="protein sequence ID" value="CAB4852623.1"/>
    <property type="molecule type" value="Genomic_DNA"/>
</dbReference>
<dbReference type="InterPro" id="IPR000551">
    <property type="entry name" value="MerR-type_HTH_dom"/>
</dbReference>
<dbReference type="AlphaFoldDB" id="A0A6J6R6R3"/>
<keyword evidence="1" id="KW-0238">DNA-binding</keyword>
<dbReference type="EMBL" id="CAFBOL010000152">
    <property type="protein sequence ID" value="CAB5018864.1"/>
    <property type="molecule type" value="Genomic_DNA"/>
</dbReference>
<dbReference type="GO" id="GO:0003700">
    <property type="term" value="F:DNA-binding transcription factor activity"/>
    <property type="evidence" value="ECO:0007669"/>
    <property type="project" value="InterPro"/>
</dbReference>
<gene>
    <name evidence="4" type="ORF">UFOPK2656_01031</name>
    <name evidence="5" type="ORF">UFOPK3099_00940</name>
    <name evidence="6" type="ORF">UFOPK3267_02190</name>
    <name evidence="7" type="ORF">UFOPK3651_01593</name>
    <name evidence="8" type="ORF">UFOPK3931_03231</name>
    <name evidence="3" type="ORF">UFOPK4189_01420</name>
</gene>
<dbReference type="EMBL" id="CAEZYF010000005">
    <property type="protein sequence ID" value="CAB4716845.1"/>
    <property type="molecule type" value="Genomic_DNA"/>
</dbReference>
<dbReference type="InterPro" id="IPR009061">
    <property type="entry name" value="DNA-bd_dom_put_sf"/>
</dbReference>
<evidence type="ECO:0000313" key="4">
    <source>
        <dbReference type="EMBL" id="CAB4716845.1"/>
    </source>
</evidence>
<evidence type="ECO:0000313" key="8">
    <source>
        <dbReference type="EMBL" id="CAB5018864.1"/>
    </source>
</evidence>
<accession>A0A6J6R6R3</accession>
<dbReference type="SMART" id="SM00422">
    <property type="entry name" value="HTH_MERR"/>
    <property type="match status" value="1"/>
</dbReference>
<dbReference type="EMBL" id="CAFBMT010000007">
    <property type="protein sequence ID" value="CAB4932733.1"/>
    <property type="molecule type" value="Genomic_DNA"/>
</dbReference>
<evidence type="ECO:0000313" key="7">
    <source>
        <dbReference type="EMBL" id="CAB4932733.1"/>
    </source>
</evidence>
<evidence type="ECO:0000313" key="3">
    <source>
        <dbReference type="EMBL" id="CAB4363644.1"/>
    </source>
</evidence>
<evidence type="ECO:0000313" key="5">
    <source>
        <dbReference type="EMBL" id="CAB4814110.1"/>
    </source>
</evidence>
<dbReference type="CDD" id="cd00592">
    <property type="entry name" value="HTH_MerR-like"/>
    <property type="match status" value="1"/>
</dbReference>
<dbReference type="SUPFAM" id="SSF46955">
    <property type="entry name" value="Putative DNA-binding domain"/>
    <property type="match status" value="1"/>
</dbReference>
<dbReference type="Pfam" id="PF13411">
    <property type="entry name" value="MerR_1"/>
    <property type="match status" value="1"/>
</dbReference>